<dbReference type="EC" id="4.2.3.4" evidence="6 17"/>
<feature type="binding site" evidence="17">
    <location>
        <position position="185"/>
    </location>
    <ligand>
        <name>Zn(2+)</name>
        <dbReference type="ChEBI" id="CHEBI:29105"/>
    </ligand>
</feature>
<dbReference type="Gene3D" id="1.20.1090.10">
    <property type="entry name" value="Dehydroquinate synthase-like - alpha domain"/>
    <property type="match status" value="1"/>
</dbReference>
<evidence type="ECO:0000313" key="20">
    <source>
        <dbReference type="EMBL" id="WLR43737.1"/>
    </source>
</evidence>
<dbReference type="InterPro" id="IPR030960">
    <property type="entry name" value="DHQS/DOIS_N"/>
</dbReference>
<evidence type="ECO:0000256" key="1">
    <source>
        <dbReference type="ARBA" id="ARBA00001393"/>
    </source>
</evidence>
<evidence type="ECO:0000256" key="14">
    <source>
        <dbReference type="ARBA" id="ARBA00023141"/>
    </source>
</evidence>
<feature type="binding site" evidence="17">
    <location>
        <position position="265"/>
    </location>
    <ligand>
        <name>Zn(2+)</name>
        <dbReference type="ChEBI" id="CHEBI:29105"/>
    </ligand>
</feature>
<comment type="similarity">
    <text evidence="5 17">Belongs to the sugar phosphate cyclases superfamily. Dehydroquinate synthase family.</text>
</comment>
<dbReference type="PANTHER" id="PTHR43622">
    <property type="entry name" value="3-DEHYDROQUINATE SYNTHASE"/>
    <property type="match status" value="1"/>
</dbReference>
<dbReference type="RefSeq" id="WP_226538548.1">
    <property type="nucleotide sequence ID" value="NZ_CP129013.1"/>
</dbReference>
<feature type="binding site" evidence="17">
    <location>
        <begin position="170"/>
        <end position="173"/>
    </location>
    <ligand>
        <name>NAD(+)</name>
        <dbReference type="ChEBI" id="CHEBI:57540"/>
    </ligand>
</feature>
<dbReference type="Pfam" id="PF01761">
    <property type="entry name" value="DHQ_synthase"/>
    <property type="match status" value="1"/>
</dbReference>
<accession>A0ABY9JWG7</accession>
<evidence type="ECO:0000256" key="12">
    <source>
        <dbReference type="ARBA" id="ARBA00022833"/>
    </source>
</evidence>
<comment type="pathway">
    <text evidence="4 17">Metabolic intermediate biosynthesis; chorismate biosynthesis; chorismate from D-erythrose 4-phosphate and phosphoenolpyruvate: step 2/7.</text>
</comment>
<feature type="binding site" evidence="17">
    <location>
        <position position="152"/>
    </location>
    <ligand>
        <name>NAD(+)</name>
        <dbReference type="ChEBI" id="CHEBI:57540"/>
    </ligand>
</feature>
<dbReference type="InterPro" id="IPR030963">
    <property type="entry name" value="DHQ_synth_fam"/>
</dbReference>
<dbReference type="InterPro" id="IPR016037">
    <property type="entry name" value="DHQ_synth_AroB"/>
</dbReference>
<dbReference type="InterPro" id="IPR050071">
    <property type="entry name" value="Dehydroquinate_synthase"/>
</dbReference>
<keyword evidence="16 17" id="KW-0170">Cobalt</keyword>
<evidence type="ECO:0000256" key="5">
    <source>
        <dbReference type="ARBA" id="ARBA00005412"/>
    </source>
</evidence>
<keyword evidence="11 17" id="KW-0547">Nucleotide-binding</keyword>
<evidence type="ECO:0000256" key="6">
    <source>
        <dbReference type="ARBA" id="ARBA00013031"/>
    </source>
</evidence>
<comment type="catalytic activity">
    <reaction evidence="1 17">
        <text>7-phospho-2-dehydro-3-deoxy-D-arabino-heptonate = 3-dehydroquinate + phosphate</text>
        <dbReference type="Rhea" id="RHEA:21968"/>
        <dbReference type="ChEBI" id="CHEBI:32364"/>
        <dbReference type="ChEBI" id="CHEBI:43474"/>
        <dbReference type="ChEBI" id="CHEBI:58394"/>
        <dbReference type="EC" id="4.2.3.4"/>
    </reaction>
</comment>
<evidence type="ECO:0000256" key="10">
    <source>
        <dbReference type="ARBA" id="ARBA00022723"/>
    </source>
</evidence>
<dbReference type="NCBIfam" id="TIGR01357">
    <property type="entry name" value="aroB"/>
    <property type="match status" value="1"/>
</dbReference>
<keyword evidence="9 17" id="KW-0028">Amino-acid biosynthesis</keyword>
<gene>
    <name evidence="17 20" type="primary">aroB</name>
    <name evidence="20" type="ORF">LC087_06280</name>
</gene>
<keyword evidence="10 17" id="KW-0479">Metal-binding</keyword>
<evidence type="ECO:0000256" key="17">
    <source>
        <dbReference type="HAMAP-Rule" id="MF_00110"/>
    </source>
</evidence>
<evidence type="ECO:0000256" key="7">
    <source>
        <dbReference type="ARBA" id="ARBA00017684"/>
    </source>
</evidence>
<evidence type="ECO:0000256" key="2">
    <source>
        <dbReference type="ARBA" id="ARBA00001911"/>
    </source>
</evidence>
<comment type="function">
    <text evidence="17">Catalyzes the conversion of 3-deoxy-D-arabino-heptulosonate 7-phosphate (DAHP) to dehydroquinate (DHQ).</text>
</comment>
<name>A0ABY9JWG7_9BACI</name>
<evidence type="ECO:0000256" key="11">
    <source>
        <dbReference type="ARBA" id="ARBA00022741"/>
    </source>
</evidence>
<evidence type="ECO:0000256" key="13">
    <source>
        <dbReference type="ARBA" id="ARBA00023027"/>
    </source>
</evidence>
<keyword evidence="14 17" id="KW-0057">Aromatic amino acid biosynthesis</keyword>
<dbReference type="GO" id="GO:0003856">
    <property type="term" value="F:3-dehydroquinate synthase activity"/>
    <property type="evidence" value="ECO:0007669"/>
    <property type="project" value="UniProtKB-EC"/>
</dbReference>
<comment type="subcellular location">
    <subcellularLocation>
        <location evidence="3 17">Cytoplasm</location>
    </subcellularLocation>
</comment>
<protein>
    <recommendedName>
        <fullName evidence="7 17">3-dehydroquinate synthase</fullName>
        <shortName evidence="17">DHQS</shortName>
        <ecNumber evidence="6 17">4.2.3.4</ecNumber>
    </recommendedName>
</protein>
<feature type="domain" description="3-dehydroquinate synthase C-terminal" evidence="19">
    <location>
        <begin position="182"/>
        <end position="325"/>
    </location>
</feature>
<proteinExistence type="inferred from homology"/>
<reference evidence="20 21" key="1">
    <citation type="submission" date="2023-06" db="EMBL/GenBank/DDBJ databases">
        <title>Five Gram-positive bacteria isolated from mangrove sediments in Shenzhen, Guangdong, China.</title>
        <authorList>
            <person name="Yu S."/>
            <person name="Zheng W."/>
            <person name="Huang Y."/>
        </authorList>
    </citation>
    <scope>NUCLEOTIDE SEQUENCE [LARGE SCALE GENOMIC DNA]</scope>
    <source>
        <strain evidence="20 21">SaN35-3</strain>
    </source>
</reference>
<sequence>MERIWVHATSKSYPVLIGQDILATFPEVIKEVVNRTEKVLIYVDENVYSYHYDQLISILQPHFKEVFTYIVPSGESSKSFQQYYDGITFALEKGLNRKSLILAFGGGVVGDLTGFIASTYMRGIPYIQIPTTLLAHDSAIGGKVAINHPLGKNLIGAFYQPNAVFFETSFLKTLSHKQWLSGLAEVIKYGFIDDPDFLMELQKNVQKVEDLSDSFIKKIISKGIKIKAKIVKDDEQEKGVRAYLNFGHTLGHAIESLYGYGKVTHGSAVATGMMFALWLSENISEKSLHYLQLLNWMTQMGYQSTIDSTISTETFVEKMKQDKKSTDDYIKMVLLDRIGHPFIKDFTKEELMSYLNIWRQEGKK</sequence>
<comment type="cofactor">
    <cofactor evidence="2 17">
        <name>NAD(+)</name>
        <dbReference type="ChEBI" id="CHEBI:57540"/>
    </cofactor>
</comment>
<comment type="cofactor">
    <cofactor evidence="17">
        <name>Co(2+)</name>
        <dbReference type="ChEBI" id="CHEBI:48828"/>
    </cofactor>
    <cofactor evidence="17">
        <name>Zn(2+)</name>
        <dbReference type="ChEBI" id="CHEBI:29105"/>
    </cofactor>
    <text evidence="17">Binds 1 divalent metal cation per subunit. Can use either Co(2+) or Zn(2+).</text>
</comment>
<feature type="binding site" evidence="17">
    <location>
        <begin position="107"/>
        <end position="111"/>
    </location>
    <ligand>
        <name>NAD(+)</name>
        <dbReference type="ChEBI" id="CHEBI:57540"/>
    </ligand>
</feature>
<evidence type="ECO:0000256" key="8">
    <source>
        <dbReference type="ARBA" id="ARBA00022490"/>
    </source>
</evidence>
<dbReference type="InterPro" id="IPR056179">
    <property type="entry name" value="DHQS_C"/>
</dbReference>
<evidence type="ECO:0000256" key="9">
    <source>
        <dbReference type="ARBA" id="ARBA00022605"/>
    </source>
</evidence>
<keyword evidence="15 17" id="KW-0456">Lyase</keyword>
<dbReference type="PIRSF" id="PIRSF001455">
    <property type="entry name" value="DHQ_synth"/>
    <property type="match status" value="1"/>
</dbReference>
<dbReference type="PANTHER" id="PTHR43622:SF7">
    <property type="entry name" value="3-DEHYDROQUINATE SYNTHASE, CHLOROPLASTIC"/>
    <property type="match status" value="1"/>
</dbReference>
<evidence type="ECO:0000313" key="21">
    <source>
        <dbReference type="Proteomes" id="UP001197974"/>
    </source>
</evidence>
<keyword evidence="21" id="KW-1185">Reference proteome</keyword>
<organism evidence="20 21">
    <name type="scientific">Bacillus carboniphilus</name>
    <dbReference type="NCBI Taxonomy" id="86663"/>
    <lineage>
        <taxon>Bacteria</taxon>
        <taxon>Bacillati</taxon>
        <taxon>Bacillota</taxon>
        <taxon>Bacilli</taxon>
        <taxon>Bacillales</taxon>
        <taxon>Bacillaceae</taxon>
        <taxon>Bacillus</taxon>
    </lineage>
</organism>
<keyword evidence="8 17" id="KW-0963">Cytoplasm</keyword>
<evidence type="ECO:0000259" key="19">
    <source>
        <dbReference type="Pfam" id="PF24621"/>
    </source>
</evidence>
<feature type="binding site" evidence="17">
    <location>
        <begin position="131"/>
        <end position="132"/>
    </location>
    <ligand>
        <name>NAD(+)</name>
        <dbReference type="ChEBI" id="CHEBI:57540"/>
    </ligand>
</feature>
<dbReference type="CDD" id="cd08195">
    <property type="entry name" value="DHQS"/>
    <property type="match status" value="1"/>
</dbReference>
<feature type="binding site" evidence="17">
    <location>
        <begin position="73"/>
        <end position="78"/>
    </location>
    <ligand>
        <name>NAD(+)</name>
        <dbReference type="ChEBI" id="CHEBI:57540"/>
    </ligand>
</feature>
<dbReference type="Proteomes" id="UP001197974">
    <property type="component" value="Chromosome"/>
</dbReference>
<dbReference type="EMBL" id="CP129013">
    <property type="protein sequence ID" value="WLR43737.1"/>
    <property type="molecule type" value="Genomic_DNA"/>
</dbReference>
<dbReference type="Pfam" id="PF24621">
    <property type="entry name" value="DHQS_C"/>
    <property type="match status" value="1"/>
</dbReference>
<evidence type="ECO:0000256" key="3">
    <source>
        <dbReference type="ARBA" id="ARBA00004496"/>
    </source>
</evidence>
<dbReference type="HAMAP" id="MF_00110">
    <property type="entry name" value="DHQ_synthase"/>
    <property type="match status" value="1"/>
</dbReference>
<keyword evidence="13 17" id="KW-0520">NAD</keyword>
<evidence type="ECO:0000256" key="16">
    <source>
        <dbReference type="ARBA" id="ARBA00023285"/>
    </source>
</evidence>
<feature type="binding site" evidence="17">
    <location>
        <position position="143"/>
    </location>
    <ligand>
        <name>NAD(+)</name>
        <dbReference type="ChEBI" id="CHEBI:57540"/>
    </ligand>
</feature>
<feature type="domain" description="3-dehydroquinate synthase N-terminal" evidence="18">
    <location>
        <begin position="69"/>
        <end position="179"/>
    </location>
</feature>
<evidence type="ECO:0000256" key="15">
    <source>
        <dbReference type="ARBA" id="ARBA00023239"/>
    </source>
</evidence>
<dbReference type="SUPFAM" id="SSF56796">
    <property type="entry name" value="Dehydroquinate synthase-like"/>
    <property type="match status" value="1"/>
</dbReference>
<evidence type="ECO:0000259" key="18">
    <source>
        <dbReference type="Pfam" id="PF01761"/>
    </source>
</evidence>
<feature type="binding site" evidence="17">
    <location>
        <position position="248"/>
    </location>
    <ligand>
        <name>Zn(2+)</name>
        <dbReference type="ChEBI" id="CHEBI:29105"/>
    </ligand>
</feature>
<keyword evidence="12 17" id="KW-0862">Zinc</keyword>
<evidence type="ECO:0000256" key="4">
    <source>
        <dbReference type="ARBA" id="ARBA00004661"/>
    </source>
</evidence>
<dbReference type="Gene3D" id="3.40.50.1970">
    <property type="match status" value="1"/>
</dbReference>